<organism evidence="8 9">
    <name type="scientific">Catellatospora bangladeshensis</name>
    <dbReference type="NCBI Taxonomy" id="310355"/>
    <lineage>
        <taxon>Bacteria</taxon>
        <taxon>Bacillati</taxon>
        <taxon>Actinomycetota</taxon>
        <taxon>Actinomycetes</taxon>
        <taxon>Micromonosporales</taxon>
        <taxon>Micromonosporaceae</taxon>
        <taxon>Catellatospora</taxon>
    </lineage>
</organism>
<feature type="domain" description="ABC transporter" evidence="6">
    <location>
        <begin position="273"/>
        <end position="540"/>
    </location>
</feature>
<dbReference type="Gene3D" id="3.40.50.300">
    <property type="entry name" value="P-loop containing nucleotide triphosphate hydrolases"/>
    <property type="match status" value="1"/>
</dbReference>
<comment type="subcellular location">
    <subcellularLocation>
        <location evidence="1">Cell membrane</location>
        <topology evidence="1">Multi-pass membrane protein</topology>
    </subcellularLocation>
</comment>
<dbReference type="PANTHER" id="PTHR43394:SF1">
    <property type="entry name" value="ATP-BINDING CASSETTE SUB-FAMILY B MEMBER 10, MITOCHONDRIAL"/>
    <property type="match status" value="1"/>
</dbReference>
<evidence type="ECO:0000256" key="5">
    <source>
        <dbReference type="SAM" id="Phobius"/>
    </source>
</evidence>
<dbReference type="Proteomes" id="UP000601223">
    <property type="component" value="Unassembled WGS sequence"/>
</dbReference>
<name>A0A8J3JKT4_9ACTN</name>
<keyword evidence="9" id="KW-1185">Reference proteome</keyword>
<dbReference type="Pfam" id="PF00005">
    <property type="entry name" value="ABC_tran"/>
    <property type="match status" value="1"/>
</dbReference>
<keyword evidence="4 5" id="KW-0472">Membrane</keyword>
<dbReference type="SUPFAM" id="SSF52540">
    <property type="entry name" value="P-loop containing nucleoside triphosphate hydrolases"/>
    <property type="match status" value="1"/>
</dbReference>
<evidence type="ECO:0000313" key="8">
    <source>
        <dbReference type="EMBL" id="GIF82342.1"/>
    </source>
</evidence>
<evidence type="ECO:0000256" key="1">
    <source>
        <dbReference type="ARBA" id="ARBA00004651"/>
    </source>
</evidence>
<dbReference type="InterPro" id="IPR011527">
    <property type="entry name" value="ABC1_TM_dom"/>
</dbReference>
<evidence type="ECO:0000256" key="2">
    <source>
        <dbReference type="ARBA" id="ARBA00022692"/>
    </source>
</evidence>
<feature type="transmembrane region" description="Helical" evidence="5">
    <location>
        <begin position="261"/>
        <end position="282"/>
    </location>
</feature>
<dbReference type="PANTHER" id="PTHR43394">
    <property type="entry name" value="ATP-DEPENDENT PERMEASE MDL1, MITOCHONDRIAL"/>
    <property type="match status" value="1"/>
</dbReference>
<dbReference type="GO" id="GO:0005524">
    <property type="term" value="F:ATP binding"/>
    <property type="evidence" value="ECO:0007669"/>
    <property type="project" value="InterPro"/>
</dbReference>
<evidence type="ECO:0000259" key="6">
    <source>
        <dbReference type="PROSITE" id="PS50893"/>
    </source>
</evidence>
<dbReference type="EMBL" id="BONF01000019">
    <property type="protein sequence ID" value="GIF82342.1"/>
    <property type="molecule type" value="Genomic_DNA"/>
</dbReference>
<dbReference type="Gene3D" id="1.20.1560.10">
    <property type="entry name" value="ABC transporter type 1, transmembrane domain"/>
    <property type="match status" value="1"/>
</dbReference>
<evidence type="ECO:0000259" key="7">
    <source>
        <dbReference type="PROSITE" id="PS50929"/>
    </source>
</evidence>
<accession>A0A8J3JKT4</accession>
<keyword evidence="3 5" id="KW-1133">Transmembrane helix</keyword>
<evidence type="ECO:0000313" key="9">
    <source>
        <dbReference type="Proteomes" id="UP000601223"/>
    </source>
</evidence>
<sequence length="557" mass="59132">MRCQWPRALRGSVVATTWMIGLALRPYLIARAIDDGLRTGDWPALLTWVAAILGAGVVLAYLGIMRHRTMTFLREDATARSSQVLLRHVATLGAVLPRRVPGGEIATVCGTDISQTSWALTMVGPGVGAVLAYTTAGFVLNAVDPVLAVVVLLGVPVVALVVGPLLNKLQGVDTRYRAELGVLTTRAGDIVSGLRVLAGVGGRDLFARRYAERSQLLLRQGYRVGDIMSWVQALTVGIPALFLAAVVWLSARMAAEGQITVGELVAVYGYVAVLAMPVWFLLEGGFMTVRGLVSARRIIAVLRLRPDDAGATGTGPAPEGRADLHDPDSGLTVPAGLLLGVAAENPADAIALADRLGRYVPGDVTWGGQPLTGLDLAEVRTRILVAEHDSHLFAGTLRDVLRVHDGVTEAQIGAAIRTASADDVVESLPGGLDAPVEERGRNLSGGQRQRVRLAQHLLAEPEVLILLDPTSAVDSHTEARIADRLHAHRAGRTTVVFATSPLLLDRTDLVAYLREGRVAAVGTHEELLHTEPGYRALVARDAEEPQTDAAAQVGALR</sequence>
<feature type="transmembrane region" description="Helical" evidence="5">
    <location>
        <begin position="45"/>
        <end position="64"/>
    </location>
</feature>
<comment type="caution">
    <text evidence="8">The sequence shown here is derived from an EMBL/GenBank/DDBJ whole genome shotgun (WGS) entry which is preliminary data.</text>
</comment>
<keyword evidence="2 5" id="KW-0812">Transmembrane</keyword>
<dbReference type="InterPro" id="IPR027417">
    <property type="entry name" value="P-loop_NTPase"/>
</dbReference>
<protein>
    <submittedName>
        <fullName evidence="8">ABC transporter</fullName>
    </submittedName>
</protein>
<reference evidence="8 9" key="1">
    <citation type="submission" date="2021-01" db="EMBL/GenBank/DDBJ databases">
        <title>Whole genome shotgun sequence of Catellatospora bangladeshensis NBRC 107357.</title>
        <authorList>
            <person name="Komaki H."/>
            <person name="Tamura T."/>
        </authorList>
    </citation>
    <scope>NUCLEOTIDE SEQUENCE [LARGE SCALE GENOMIC DNA]</scope>
    <source>
        <strain evidence="8 9">NBRC 107357</strain>
    </source>
</reference>
<dbReference type="AlphaFoldDB" id="A0A8J3JKT4"/>
<feature type="transmembrane region" description="Helical" evidence="5">
    <location>
        <begin position="12"/>
        <end position="33"/>
    </location>
</feature>
<dbReference type="GO" id="GO:0005886">
    <property type="term" value="C:plasma membrane"/>
    <property type="evidence" value="ECO:0007669"/>
    <property type="project" value="UniProtKB-SubCell"/>
</dbReference>
<dbReference type="InterPro" id="IPR036640">
    <property type="entry name" value="ABC1_TM_sf"/>
</dbReference>
<dbReference type="SUPFAM" id="SSF90123">
    <property type="entry name" value="ABC transporter transmembrane region"/>
    <property type="match status" value="1"/>
</dbReference>
<dbReference type="PROSITE" id="PS50893">
    <property type="entry name" value="ABC_TRANSPORTER_2"/>
    <property type="match status" value="1"/>
</dbReference>
<feature type="transmembrane region" description="Helical" evidence="5">
    <location>
        <begin position="227"/>
        <end position="249"/>
    </location>
</feature>
<dbReference type="GO" id="GO:0016887">
    <property type="term" value="F:ATP hydrolysis activity"/>
    <property type="evidence" value="ECO:0007669"/>
    <property type="project" value="InterPro"/>
</dbReference>
<gene>
    <name evidence="8" type="ORF">Cba03nite_36910</name>
</gene>
<dbReference type="InterPro" id="IPR039421">
    <property type="entry name" value="Type_1_exporter"/>
</dbReference>
<feature type="domain" description="ABC transmembrane type-1" evidence="7">
    <location>
        <begin position="26"/>
        <end position="278"/>
    </location>
</feature>
<dbReference type="InterPro" id="IPR003439">
    <property type="entry name" value="ABC_transporter-like_ATP-bd"/>
</dbReference>
<feature type="transmembrane region" description="Helical" evidence="5">
    <location>
        <begin position="118"/>
        <end position="140"/>
    </location>
</feature>
<dbReference type="PROSITE" id="PS50929">
    <property type="entry name" value="ABC_TM1F"/>
    <property type="match status" value="1"/>
</dbReference>
<evidence type="ECO:0000256" key="4">
    <source>
        <dbReference type="ARBA" id="ARBA00023136"/>
    </source>
</evidence>
<dbReference type="GO" id="GO:0015421">
    <property type="term" value="F:ABC-type oligopeptide transporter activity"/>
    <property type="evidence" value="ECO:0007669"/>
    <property type="project" value="TreeGrafter"/>
</dbReference>
<evidence type="ECO:0000256" key="3">
    <source>
        <dbReference type="ARBA" id="ARBA00022989"/>
    </source>
</evidence>
<feature type="transmembrane region" description="Helical" evidence="5">
    <location>
        <begin position="146"/>
        <end position="167"/>
    </location>
</feature>
<dbReference type="Pfam" id="PF00664">
    <property type="entry name" value="ABC_membrane"/>
    <property type="match status" value="1"/>
</dbReference>
<proteinExistence type="predicted"/>